<evidence type="ECO:0000313" key="1">
    <source>
        <dbReference type="EMBL" id="CAG8722483.1"/>
    </source>
</evidence>
<organism evidence="1 2">
    <name type="scientific">Acaulospora colombiana</name>
    <dbReference type="NCBI Taxonomy" id="27376"/>
    <lineage>
        <taxon>Eukaryota</taxon>
        <taxon>Fungi</taxon>
        <taxon>Fungi incertae sedis</taxon>
        <taxon>Mucoromycota</taxon>
        <taxon>Glomeromycotina</taxon>
        <taxon>Glomeromycetes</taxon>
        <taxon>Diversisporales</taxon>
        <taxon>Acaulosporaceae</taxon>
        <taxon>Acaulospora</taxon>
    </lineage>
</organism>
<protein>
    <submittedName>
        <fullName evidence="1">11790_t:CDS:1</fullName>
    </submittedName>
</protein>
<proteinExistence type="predicted"/>
<dbReference type="Proteomes" id="UP000789525">
    <property type="component" value="Unassembled WGS sequence"/>
</dbReference>
<reference evidence="1" key="1">
    <citation type="submission" date="2021-06" db="EMBL/GenBank/DDBJ databases">
        <authorList>
            <person name="Kallberg Y."/>
            <person name="Tangrot J."/>
            <person name="Rosling A."/>
        </authorList>
    </citation>
    <scope>NUCLEOTIDE SEQUENCE</scope>
    <source>
        <strain evidence="1">CL356</strain>
    </source>
</reference>
<evidence type="ECO:0000313" key="2">
    <source>
        <dbReference type="Proteomes" id="UP000789525"/>
    </source>
</evidence>
<accession>A0ACA9PSL8</accession>
<sequence>MITRTATWPIDCVPAWSTELTIIAGILRHRDWLGTSGKKSAVVIAKMIIRAKSGFPPDWSEQGFERERTSDSRDYVDEGLVSLDDRKSPLENDDDEYKGFSRPWEVETGAHWLAINRWLNFLPSVCSYDIFKRLSRLTSLFFGVLSRLRSSSSSFTLSAINGSRCLRQLKHQNSASLFWTGTASFCNEAIIYLIIGSAVISY</sequence>
<keyword evidence="2" id="KW-1185">Reference proteome</keyword>
<gene>
    <name evidence="1" type="ORF">ACOLOM_LOCUS11204</name>
</gene>
<comment type="caution">
    <text evidence="1">The sequence shown here is derived from an EMBL/GenBank/DDBJ whole genome shotgun (WGS) entry which is preliminary data.</text>
</comment>
<name>A0ACA9PSL8_9GLOM</name>
<dbReference type="EMBL" id="CAJVPT010039307">
    <property type="protein sequence ID" value="CAG8722483.1"/>
    <property type="molecule type" value="Genomic_DNA"/>
</dbReference>